<accession>A0ABD5EA86</accession>
<keyword evidence="7" id="KW-1185">Reference proteome</keyword>
<evidence type="ECO:0000313" key="7">
    <source>
        <dbReference type="Proteomes" id="UP001183610"/>
    </source>
</evidence>
<organism evidence="5 6">
    <name type="scientific">Streptomyces evansiae</name>
    <dbReference type="NCBI Taxonomy" id="3075535"/>
    <lineage>
        <taxon>Bacteria</taxon>
        <taxon>Bacillati</taxon>
        <taxon>Actinomycetota</taxon>
        <taxon>Actinomycetes</taxon>
        <taxon>Kitasatosporales</taxon>
        <taxon>Streptomycetaceae</taxon>
        <taxon>Streptomyces</taxon>
    </lineage>
</organism>
<dbReference type="PROSITE" id="PS51186">
    <property type="entry name" value="GNAT"/>
    <property type="match status" value="1"/>
</dbReference>
<dbReference type="CDD" id="cd04301">
    <property type="entry name" value="NAT_SF"/>
    <property type="match status" value="1"/>
</dbReference>
<dbReference type="InterPro" id="IPR000182">
    <property type="entry name" value="GNAT_dom"/>
</dbReference>
<comment type="caution">
    <text evidence="5">The sequence shown here is derived from an EMBL/GenBank/DDBJ whole genome shotgun (WGS) entry which is preliminary data.</text>
</comment>
<dbReference type="Proteomes" id="UP001183610">
    <property type="component" value="Unassembled WGS sequence"/>
</dbReference>
<reference evidence="6" key="1">
    <citation type="submission" date="2023-07" db="EMBL/GenBank/DDBJ databases">
        <title>30 novel species of actinomycetes from the DSMZ collection.</title>
        <authorList>
            <person name="Nouioui I."/>
        </authorList>
    </citation>
    <scope>NUCLEOTIDE SEQUENCE [LARGE SCALE GENOMIC DNA]</scope>
    <source>
        <strain evidence="6">DSM 41982</strain>
    </source>
</reference>
<gene>
    <name evidence="5" type="ORF">RM574_22880</name>
    <name evidence="4" type="ORF">RM698_18260</name>
</gene>
<dbReference type="Proteomes" id="UP001183607">
    <property type="component" value="Unassembled WGS sequence"/>
</dbReference>
<reference evidence="5" key="2">
    <citation type="submission" date="2024-03" db="EMBL/GenBank/DDBJ databases">
        <title>30 novel species of actinomycetes from the DSMZ collection.</title>
        <authorList>
            <person name="Nouioui I."/>
        </authorList>
    </citation>
    <scope>NUCLEOTIDE SEQUENCE</scope>
    <source>
        <strain evidence="4 7">DSM 41979</strain>
        <strain evidence="5">DSM 41982</strain>
    </source>
</reference>
<evidence type="ECO:0000313" key="4">
    <source>
        <dbReference type="EMBL" id="MDT0410985.1"/>
    </source>
</evidence>
<evidence type="ECO:0000256" key="2">
    <source>
        <dbReference type="ARBA" id="ARBA00023315"/>
    </source>
</evidence>
<proteinExistence type="predicted"/>
<dbReference type="Pfam" id="PF00583">
    <property type="entry name" value="Acetyltransf_1"/>
    <property type="match status" value="1"/>
</dbReference>
<evidence type="ECO:0000313" key="6">
    <source>
        <dbReference type="Proteomes" id="UP001183607"/>
    </source>
</evidence>
<dbReference type="Gene3D" id="3.40.630.30">
    <property type="match status" value="1"/>
</dbReference>
<feature type="domain" description="N-acetyltransferase" evidence="3">
    <location>
        <begin position="7"/>
        <end position="174"/>
    </location>
</feature>
<dbReference type="PANTHER" id="PTHR43877:SF2">
    <property type="entry name" value="AMINOALKYLPHOSPHONATE N-ACETYLTRANSFERASE-RELATED"/>
    <property type="match status" value="1"/>
</dbReference>
<dbReference type="InterPro" id="IPR050832">
    <property type="entry name" value="Bact_Acetyltransf"/>
</dbReference>
<keyword evidence="2" id="KW-0012">Acyltransferase</keyword>
<keyword evidence="1" id="KW-0808">Transferase</keyword>
<name>A0ABD5EA86_9ACTN</name>
<dbReference type="GO" id="GO:0016746">
    <property type="term" value="F:acyltransferase activity"/>
    <property type="evidence" value="ECO:0007669"/>
    <property type="project" value="UniProtKB-KW"/>
</dbReference>
<dbReference type="PANTHER" id="PTHR43877">
    <property type="entry name" value="AMINOALKYLPHOSPHONATE N-ACETYLTRANSFERASE-RELATED-RELATED"/>
    <property type="match status" value="1"/>
</dbReference>
<evidence type="ECO:0000259" key="3">
    <source>
        <dbReference type="PROSITE" id="PS51186"/>
    </source>
</evidence>
<dbReference type="EMBL" id="JAVRET010000041">
    <property type="protein sequence ID" value="MDT0410985.1"/>
    <property type="molecule type" value="Genomic_DNA"/>
</dbReference>
<dbReference type="InterPro" id="IPR016181">
    <property type="entry name" value="Acyl_CoA_acyltransferase"/>
</dbReference>
<evidence type="ECO:0000313" key="5">
    <source>
        <dbReference type="EMBL" id="MDT0418336.1"/>
    </source>
</evidence>
<protein>
    <submittedName>
        <fullName evidence="5">GNAT family N-acetyltransferase</fullName>
    </submittedName>
</protein>
<evidence type="ECO:0000256" key="1">
    <source>
        <dbReference type="ARBA" id="ARBA00022679"/>
    </source>
</evidence>
<dbReference type="RefSeq" id="WP_007825541.1">
    <property type="nucleotide sequence ID" value="NZ_JAVRER010000042.1"/>
</dbReference>
<dbReference type="AlphaFoldDB" id="A0ABD5EA86"/>
<dbReference type="SUPFAM" id="SSF55729">
    <property type="entry name" value="Acyl-CoA N-acyltransferases (Nat)"/>
    <property type="match status" value="1"/>
</dbReference>
<dbReference type="EMBL" id="JAVRER010000042">
    <property type="protein sequence ID" value="MDT0418336.1"/>
    <property type="molecule type" value="Genomic_DNA"/>
</dbReference>
<sequence length="178" mass="19302">MDTSRALTLRPGKASDLPAVLALLDGAVDWLTAQGRPGQWGTRHFTDRPRTVEQVEGYFAKGEPWVAELDGSIVGSMTLTDGPGPYLDPAPEPERYLHFLVSDRRLAGHGIGAALVAHAVAEARRAGVGLLRVDCYAGDDGRLVDYYVSCGFRRTERFDQNGWPGQVLAIRPDDAGRA</sequence>